<accession>A0ABR0K1I1</accession>
<evidence type="ECO:0000256" key="5">
    <source>
        <dbReference type="ARBA" id="ARBA00023242"/>
    </source>
</evidence>
<dbReference type="PANTHER" id="PTHR47660">
    <property type="entry name" value="TRANSCRIPTION FACTOR WITH C2H2 AND ZN(2)-CYS(6) DNA BINDING DOMAIN (EUROFUNG)-RELATED-RELATED"/>
    <property type="match status" value="1"/>
</dbReference>
<feature type="compositionally biased region" description="Polar residues" evidence="6">
    <location>
        <begin position="13"/>
        <end position="22"/>
    </location>
</feature>
<evidence type="ECO:0000259" key="7">
    <source>
        <dbReference type="Pfam" id="PF04082"/>
    </source>
</evidence>
<keyword evidence="3" id="KW-0805">Transcription regulation</keyword>
<evidence type="ECO:0000256" key="6">
    <source>
        <dbReference type="SAM" id="MobiDB-lite"/>
    </source>
</evidence>
<keyword evidence="9" id="KW-1185">Reference proteome</keyword>
<dbReference type="InterPro" id="IPR007219">
    <property type="entry name" value="XnlR_reg_dom"/>
</dbReference>
<evidence type="ECO:0000313" key="9">
    <source>
        <dbReference type="Proteomes" id="UP001345013"/>
    </source>
</evidence>
<evidence type="ECO:0000256" key="3">
    <source>
        <dbReference type="ARBA" id="ARBA00023015"/>
    </source>
</evidence>
<evidence type="ECO:0000256" key="2">
    <source>
        <dbReference type="ARBA" id="ARBA00022833"/>
    </source>
</evidence>
<reference evidence="8 9" key="1">
    <citation type="submission" date="2023-08" db="EMBL/GenBank/DDBJ databases">
        <title>Black Yeasts Isolated from many extreme environments.</title>
        <authorList>
            <person name="Coleine C."/>
            <person name="Stajich J.E."/>
            <person name="Selbmann L."/>
        </authorList>
    </citation>
    <scope>NUCLEOTIDE SEQUENCE [LARGE SCALE GENOMIC DNA]</scope>
    <source>
        <strain evidence="8 9">CCFEE 5885</strain>
    </source>
</reference>
<name>A0ABR0K1I1_9EURO</name>
<keyword evidence="5" id="KW-0539">Nucleus</keyword>
<dbReference type="EMBL" id="JAVRRG010000126">
    <property type="protein sequence ID" value="KAK5082579.1"/>
    <property type="molecule type" value="Genomic_DNA"/>
</dbReference>
<keyword evidence="1" id="KW-0479">Metal-binding</keyword>
<evidence type="ECO:0000313" key="8">
    <source>
        <dbReference type="EMBL" id="KAK5082579.1"/>
    </source>
</evidence>
<evidence type="ECO:0000256" key="4">
    <source>
        <dbReference type="ARBA" id="ARBA00023163"/>
    </source>
</evidence>
<feature type="domain" description="Xylanolytic transcriptional activator regulatory" evidence="7">
    <location>
        <begin position="241"/>
        <end position="516"/>
    </location>
</feature>
<protein>
    <recommendedName>
        <fullName evidence="7">Xylanolytic transcriptional activator regulatory domain-containing protein</fullName>
    </recommendedName>
</protein>
<sequence>MAQAPRRNGIGSLDTTSAQPSGFQLAVPSMFDPDTSASGRPYEHDVMVHFDDGMPSYDFLPEAQGTANSLTSLDDLLNNEAFPEDILNFGVDFVFNSPNLFDAELQLPFSDQQDPPIGNVNSNELNVSRSGIATPGLKGKLNIVASAQAFKESLWLWTPEKGDHGALEQTHLSLPWNSMSTDDRNMSGPPPVSQRMNNVARGNVLAMVLRTCESAIYSHVVSNFPTAELLTKLVHNFITFHSRSELPFIHRSTIEIDKERPEFLSSMIAYGGAISREPEIRKLGYALQEAVRIALPTEFERDNRLTRELRGLQSFALQLEVGLWSGNRRKMEICESFAMPLVTMVRRAGRFQAPKVIEFPPQEGDAGEALESKWRNWVKQESFKRLALYLFYRDTRSSMSLLTQPLISYAELTVSPPCHKDLWEATTASQWKTVYLQQGRDGDSMPHPRRTFLEDIDYIFHNRDTLDVDASILLATAMVWPQLWQYREMVTSMKHSRSRDERHVSLVMTSRRQELTQMLERISMTARESHVDLCPAALLLHEQCSMHLCVSLEDVQLLAGKEGEEEARRIFPSMRAWADSAEARQALYHAGQILRAAKGYPRFMLRDASAITVYHASLTFWAYAVTCKNDVASSFVSPSTGASSAGSLDFVRLDGEDGPEVRRFLLLGRGIPCIQDEVQTGDALVMRDVPLNEPAELMRTTTRILQNKHERGGKSNPPLMENLSKLMHSLGTACLTRRPR</sequence>
<organism evidence="8 9">
    <name type="scientific">Lithohypha guttulata</name>
    <dbReference type="NCBI Taxonomy" id="1690604"/>
    <lineage>
        <taxon>Eukaryota</taxon>
        <taxon>Fungi</taxon>
        <taxon>Dikarya</taxon>
        <taxon>Ascomycota</taxon>
        <taxon>Pezizomycotina</taxon>
        <taxon>Eurotiomycetes</taxon>
        <taxon>Chaetothyriomycetidae</taxon>
        <taxon>Chaetothyriales</taxon>
        <taxon>Trichomeriaceae</taxon>
        <taxon>Lithohypha</taxon>
    </lineage>
</organism>
<gene>
    <name evidence="8" type="ORF">LTR24_007885</name>
</gene>
<comment type="caution">
    <text evidence="8">The sequence shown here is derived from an EMBL/GenBank/DDBJ whole genome shotgun (WGS) entry which is preliminary data.</text>
</comment>
<dbReference type="Proteomes" id="UP001345013">
    <property type="component" value="Unassembled WGS sequence"/>
</dbReference>
<dbReference type="Pfam" id="PF04082">
    <property type="entry name" value="Fungal_trans"/>
    <property type="match status" value="1"/>
</dbReference>
<proteinExistence type="predicted"/>
<keyword evidence="2" id="KW-0862">Zinc</keyword>
<feature type="region of interest" description="Disordered" evidence="6">
    <location>
        <begin position="1"/>
        <end position="38"/>
    </location>
</feature>
<dbReference type="PANTHER" id="PTHR47660:SF2">
    <property type="entry name" value="TRANSCRIPTION FACTOR WITH C2H2 AND ZN(2)-CYS(6) DNA BINDING DOMAIN (EUROFUNG)"/>
    <property type="match status" value="1"/>
</dbReference>
<keyword evidence="4" id="KW-0804">Transcription</keyword>
<evidence type="ECO:0000256" key="1">
    <source>
        <dbReference type="ARBA" id="ARBA00022723"/>
    </source>
</evidence>